<protein>
    <submittedName>
        <fullName evidence="3">Uncharacterized protein</fullName>
    </submittedName>
</protein>
<evidence type="ECO:0000313" key="3">
    <source>
        <dbReference type="EMBL" id="KAF4665143.1"/>
    </source>
</evidence>
<dbReference type="CDD" id="cd02440">
    <property type="entry name" value="AdoMet_MTases"/>
    <property type="match status" value="1"/>
</dbReference>
<evidence type="ECO:0000313" key="4">
    <source>
        <dbReference type="Proteomes" id="UP000572268"/>
    </source>
</evidence>
<dbReference type="InterPro" id="IPR036705">
    <property type="entry name" value="Ribosyl_crysJ1_sf"/>
</dbReference>
<dbReference type="Gene3D" id="1.10.4080.10">
    <property type="entry name" value="ADP-ribosylation/Crystallin J1"/>
    <property type="match status" value="1"/>
</dbReference>
<dbReference type="AlphaFoldDB" id="A0A7J6M0S7"/>
<feature type="coiled-coil region" evidence="1">
    <location>
        <begin position="539"/>
        <end position="605"/>
    </location>
</feature>
<reference evidence="3 4" key="1">
    <citation type="submission" date="2020-04" db="EMBL/GenBank/DDBJ databases">
        <title>Perkinsus olseni comparative genomics.</title>
        <authorList>
            <person name="Bogema D.R."/>
        </authorList>
    </citation>
    <scope>NUCLEOTIDE SEQUENCE [LARGE SCALE GENOMIC DNA]</scope>
    <source>
        <strain evidence="3">ATCC PRA-31</strain>
    </source>
</reference>
<accession>A0A7J6M0S7</accession>
<dbReference type="PANTHER" id="PTHR14614:SF132">
    <property type="entry name" value="PROTEIN-LYSINE METHYLTRANSFERASE C42C1.13"/>
    <property type="match status" value="1"/>
</dbReference>
<dbReference type="SUPFAM" id="SSF53335">
    <property type="entry name" value="S-adenosyl-L-methionine-dependent methyltransferases"/>
    <property type="match status" value="1"/>
</dbReference>
<dbReference type="PANTHER" id="PTHR14614">
    <property type="entry name" value="HEPATOCELLULAR CARCINOMA-ASSOCIATED ANTIGEN"/>
    <property type="match status" value="1"/>
</dbReference>
<dbReference type="InterPro" id="IPR029063">
    <property type="entry name" value="SAM-dependent_MTases_sf"/>
</dbReference>
<organism evidence="3 4">
    <name type="scientific">Perkinsus olseni</name>
    <name type="common">Perkinsus atlanticus</name>
    <dbReference type="NCBI Taxonomy" id="32597"/>
    <lineage>
        <taxon>Eukaryota</taxon>
        <taxon>Sar</taxon>
        <taxon>Alveolata</taxon>
        <taxon>Perkinsozoa</taxon>
        <taxon>Perkinsea</taxon>
        <taxon>Perkinsida</taxon>
        <taxon>Perkinsidae</taxon>
        <taxon>Perkinsus</taxon>
    </lineage>
</organism>
<gene>
    <name evidence="3" type="ORF">FOL46_003847</name>
</gene>
<evidence type="ECO:0000256" key="1">
    <source>
        <dbReference type="SAM" id="Coils"/>
    </source>
</evidence>
<dbReference type="EMBL" id="JABANN010000241">
    <property type="protein sequence ID" value="KAF4665143.1"/>
    <property type="molecule type" value="Genomic_DNA"/>
</dbReference>
<evidence type="ECO:0000256" key="2">
    <source>
        <dbReference type="SAM" id="MobiDB-lite"/>
    </source>
</evidence>
<comment type="caution">
    <text evidence="3">The sequence shown here is derived from an EMBL/GenBank/DDBJ whole genome shotgun (WGS) entry which is preliminary data.</text>
</comment>
<dbReference type="Gene3D" id="3.40.50.150">
    <property type="entry name" value="Vaccinia Virus protein VP39"/>
    <property type="match status" value="1"/>
</dbReference>
<dbReference type="Pfam" id="PF10294">
    <property type="entry name" value="Methyltransf_16"/>
    <property type="match status" value="1"/>
</dbReference>
<feature type="non-terminal residue" evidence="3">
    <location>
        <position position="1"/>
    </location>
</feature>
<sequence>MAVDVEPLELGDLGSISIDLGSVAKALQQIASHQNATAEKASASWEEIGASKANQSSANTLDLEWAIFDSSLAVRKKIRAQFEENSGVTAKLTAQVAEMMEKSDVMAERLRELEGRDFGGLQGKIDGHDEVIRDLREKVAGVDPPLAKLELQQSELLSKFAVLENKVSESGDAVRTLKASWESTMKPSVDELNGKVKELASTVSGVVEDVQHVRKDINQKVMQEVPGSIPGGGIFGDMKYGDSLWSEIRNAVERVNKKEFKEVEQRIELNSAKWHERSKQLLTYTRDHILTAVACEFHQRRLQHHVFSLWFQTQWEAMRRRAAMRKLGKIFHDHQRAALSRWRRKAEFEGLREGMESEVSGAKQEVENLINKDIAILRESTAEEMKMKIGPEELERRTNDTLQPLEARIEEVEEWIRHMDTLPPAAAEPPGGEGVVANVSSRSSSSRASSPREMIEGRLIELREGIEAAFAAVREVKEVALPREYATKEMVLQCTRGESAYLWESKVDAGRFREYARGVLGYPRLTYNVHECTLDALELHKLYQQLESAKADRSEMDAAVLETQNHSKQLDASIGGKVELLTAQLREAEEKSRKLEQCCASTESSLGEQKEVVERMKDTLAKLAEFTQELIDRFVGEGSVPHDAEHLSNLTYMVRTGGGYEPRHFTTLGASGETETVINIPSVEGEESQIDRYLKHARSVIERAASASSSRIRSSSAEFSVIIPQEISNDDRDPTGWMLWPAARCFADYLSLRPEIVHGKDVLELGSGTGFGGIASYMMGAKSVTLTDLPEGLKRLRESCRCNGLESVEEVQVHACPWGDMAAVDELPRKQYDVVLCCEVLYKQGEDVYEALMQTIRKTVKPGGKVLIVYEYRGSMLEDQYMFDLLFDEYPEGRMEVLEEGDEDEEDAERRLLFNDVGVDALPMVEVAESISYRALAPSLAKLSPGKWLFRLSCNGYMMLEATKNALDGGDSATLRRTFVDLINDPDMNHLKWGAGLSSVLSGEAPKSSTLRGNTVMIRSLPAALFPDSEYERIFQMLADAVPVHEVAKGKAKMLTDSARGALRSGVFDPTGIKDIATASALQLATPANYDEISMNEQKRLAARIGQSAMASTTLPVVAFSIKQAEVGEEVHGKDETTEMGGVSLDPSTFSPNILNASNRIDLAQEFYEETANASPTLGQNEMHLILSWAISCGGDTRANGCLAGALAGAT</sequence>
<feature type="compositionally biased region" description="Low complexity" evidence="2">
    <location>
        <begin position="423"/>
        <end position="449"/>
    </location>
</feature>
<keyword evidence="1" id="KW-0175">Coiled coil</keyword>
<feature type="region of interest" description="Disordered" evidence="2">
    <location>
        <begin position="423"/>
        <end position="451"/>
    </location>
</feature>
<dbReference type="Proteomes" id="UP000572268">
    <property type="component" value="Unassembled WGS sequence"/>
</dbReference>
<name>A0A7J6M0S7_PEROL</name>
<dbReference type="InterPro" id="IPR019410">
    <property type="entry name" value="Methyltransf_16"/>
</dbReference>
<proteinExistence type="predicted"/>